<sequence length="86" mass="9556">MVIIGAGIAGIEAAKTLHDKGINFVVVEANNRIGGRAYTNNDIFGVPFDTHAHCMTYPSGNTLIRYAKDNGFYVYRDPRESRSFCR</sequence>
<dbReference type="PANTHER" id="PTHR10742:SF410">
    <property type="entry name" value="LYSINE-SPECIFIC HISTONE DEMETHYLASE 2"/>
    <property type="match status" value="1"/>
</dbReference>
<protein>
    <recommendedName>
        <fullName evidence="2">Amine oxidase domain-containing protein</fullName>
    </recommendedName>
</protein>
<proteinExistence type="predicted"/>
<dbReference type="InterPro" id="IPR050281">
    <property type="entry name" value="Flavin_monoamine_oxidase"/>
</dbReference>
<gene>
    <name evidence="1" type="ORF">S01H4_20190</name>
</gene>
<comment type="caution">
    <text evidence="1">The sequence shown here is derived from an EMBL/GenBank/DDBJ whole genome shotgun (WGS) entry which is preliminary data.</text>
</comment>
<dbReference type="AlphaFoldDB" id="X0YZG3"/>
<accession>X0YZG3</accession>
<dbReference type="Pfam" id="PF13450">
    <property type="entry name" value="NAD_binding_8"/>
    <property type="match status" value="1"/>
</dbReference>
<dbReference type="EMBL" id="BART01009057">
    <property type="protein sequence ID" value="GAG62189.1"/>
    <property type="molecule type" value="Genomic_DNA"/>
</dbReference>
<dbReference type="GO" id="GO:0016491">
    <property type="term" value="F:oxidoreductase activity"/>
    <property type="evidence" value="ECO:0007669"/>
    <property type="project" value="TreeGrafter"/>
</dbReference>
<evidence type="ECO:0008006" key="2">
    <source>
        <dbReference type="Google" id="ProtNLM"/>
    </source>
</evidence>
<organism evidence="1">
    <name type="scientific">marine sediment metagenome</name>
    <dbReference type="NCBI Taxonomy" id="412755"/>
    <lineage>
        <taxon>unclassified sequences</taxon>
        <taxon>metagenomes</taxon>
        <taxon>ecological metagenomes</taxon>
    </lineage>
</organism>
<dbReference type="SUPFAM" id="SSF51905">
    <property type="entry name" value="FAD/NAD(P)-binding domain"/>
    <property type="match status" value="1"/>
</dbReference>
<dbReference type="Gene3D" id="3.50.50.60">
    <property type="entry name" value="FAD/NAD(P)-binding domain"/>
    <property type="match status" value="1"/>
</dbReference>
<dbReference type="PANTHER" id="PTHR10742">
    <property type="entry name" value="FLAVIN MONOAMINE OXIDASE"/>
    <property type="match status" value="1"/>
</dbReference>
<reference evidence="1" key="1">
    <citation type="journal article" date="2014" name="Front. Microbiol.">
        <title>High frequency of phylogenetically diverse reductive dehalogenase-homologous genes in deep subseafloor sedimentary metagenomes.</title>
        <authorList>
            <person name="Kawai M."/>
            <person name="Futagami T."/>
            <person name="Toyoda A."/>
            <person name="Takaki Y."/>
            <person name="Nishi S."/>
            <person name="Hori S."/>
            <person name="Arai W."/>
            <person name="Tsubouchi T."/>
            <person name="Morono Y."/>
            <person name="Uchiyama I."/>
            <person name="Ito T."/>
            <person name="Fujiyama A."/>
            <person name="Inagaki F."/>
            <person name="Takami H."/>
        </authorList>
    </citation>
    <scope>NUCLEOTIDE SEQUENCE</scope>
    <source>
        <strain evidence="1">Expedition CK06-06</strain>
    </source>
</reference>
<name>X0YZG3_9ZZZZ</name>
<dbReference type="InterPro" id="IPR036188">
    <property type="entry name" value="FAD/NAD-bd_sf"/>
</dbReference>
<evidence type="ECO:0000313" key="1">
    <source>
        <dbReference type="EMBL" id="GAG62189.1"/>
    </source>
</evidence>